<accession>A0A502L656</accession>
<dbReference type="Proteomes" id="UP000315303">
    <property type="component" value="Unassembled WGS sequence"/>
</dbReference>
<reference evidence="2 3" key="1">
    <citation type="submission" date="2019-01" db="EMBL/GenBank/DDBJ databases">
        <title>Litorilituus lipolytica sp. nov., isolated from intertidal sand of the Yellow Sea in China.</title>
        <authorList>
            <person name="Liu A."/>
        </authorList>
    </citation>
    <scope>NUCLEOTIDE SEQUENCE [LARGE SCALE GENOMIC DNA]</scope>
    <source>
        <strain evidence="2 3">RZ04</strain>
    </source>
</reference>
<dbReference type="Gene3D" id="2.40.160.10">
    <property type="entry name" value="Porin"/>
    <property type="match status" value="1"/>
</dbReference>
<dbReference type="AlphaFoldDB" id="A0A502L656"/>
<keyword evidence="1" id="KW-0732">Signal</keyword>
<evidence type="ECO:0000313" key="3">
    <source>
        <dbReference type="Proteomes" id="UP000315303"/>
    </source>
</evidence>
<comment type="caution">
    <text evidence="2">The sequence shown here is derived from an EMBL/GenBank/DDBJ whole genome shotgun (WGS) entry which is preliminary data.</text>
</comment>
<dbReference type="OrthoDB" id="5758646at2"/>
<keyword evidence="3" id="KW-1185">Reference proteome</keyword>
<dbReference type="Pfam" id="PF16956">
    <property type="entry name" value="Porin_7"/>
    <property type="match status" value="1"/>
</dbReference>
<evidence type="ECO:0000313" key="2">
    <source>
        <dbReference type="EMBL" id="TPH18634.1"/>
    </source>
</evidence>
<feature type="signal peptide" evidence="1">
    <location>
        <begin position="1"/>
        <end position="24"/>
    </location>
</feature>
<organism evidence="2 3">
    <name type="scientific">Litorilituus lipolyticus</name>
    <dbReference type="NCBI Taxonomy" id="2491017"/>
    <lineage>
        <taxon>Bacteria</taxon>
        <taxon>Pseudomonadati</taxon>
        <taxon>Pseudomonadota</taxon>
        <taxon>Gammaproteobacteria</taxon>
        <taxon>Alteromonadales</taxon>
        <taxon>Colwelliaceae</taxon>
        <taxon>Litorilituus</taxon>
    </lineage>
</organism>
<sequence length="323" mass="36665">MFKMKLSLIAAAITVLPIAFSSQANEAKSFQSFSSLGYYQAEYENVDSETFNINSQYYFEGRKTKGPLNEFDYINTLSNISVGYLYSSSDYVSNNQFYIGGYENRTPLSYKSSNENNLINVRGEWVVGGFVLGGSYSYQDSEYTDTFTIIEENRTHHRDSNSDSDSAYSLSLGYLISENFLIQSTYHETGELFTFRASYDLTLNDNDYIGFSYNTDEELDFHALSTKYFKSLENGSYLTVSAAYTFDNTDSDSIDVDDYWSIGSSYYFNKNTSISASYNENESYSLAATHFFNDNYSLSAGYASTNESNNDFKSYSLSFTAQF</sequence>
<dbReference type="InterPro" id="IPR031593">
    <property type="entry name" value="Porin_7"/>
</dbReference>
<dbReference type="InterPro" id="IPR023614">
    <property type="entry name" value="Porin_dom_sf"/>
</dbReference>
<evidence type="ECO:0000256" key="1">
    <source>
        <dbReference type="SAM" id="SignalP"/>
    </source>
</evidence>
<dbReference type="SUPFAM" id="SSF56935">
    <property type="entry name" value="Porins"/>
    <property type="match status" value="1"/>
</dbReference>
<name>A0A502L656_9GAMM</name>
<gene>
    <name evidence="2" type="ORF">EPA86_02485</name>
</gene>
<dbReference type="EMBL" id="SAWY01000003">
    <property type="protein sequence ID" value="TPH18634.1"/>
    <property type="molecule type" value="Genomic_DNA"/>
</dbReference>
<protein>
    <submittedName>
        <fullName evidence="2">Putative porin</fullName>
    </submittedName>
</protein>
<proteinExistence type="predicted"/>
<feature type="chain" id="PRO_5021465042" evidence="1">
    <location>
        <begin position="25"/>
        <end position="323"/>
    </location>
</feature>